<dbReference type="PROSITE" id="PS50043">
    <property type="entry name" value="HTH_LUXR_2"/>
    <property type="match status" value="1"/>
</dbReference>
<evidence type="ECO:0000313" key="10">
    <source>
        <dbReference type="EMBL" id="SHI51970.1"/>
    </source>
</evidence>
<proteinExistence type="predicted"/>
<accession>A0A1M6BTB9</accession>
<dbReference type="Pfam" id="PF00072">
    <property type="entry name" value="Response_reg"/>
    <property type="match status" value="1"/>
</dbReference>
<dbReference type="EMBL" id="FQXU01000015">
    <property type="protein sequence ID" value="SHI51970.1"/>
    <property type="molecule type" value="Genomic_DNA"/>
</dbReference>
<keyword evidence="3" id="KW-0805">Transcription regulation</keyword>
<dbReference type="InterPro" id="IPR016032">
    <property type="entry name" value="Sig_transdc_resp-reg_C-effctor"/>
</dbReference>
<evidence type="ECO:0000256" key="3">
    <source>
        <dbReference type="ARBA" id="ARBA00023015"/>
    </source>
</evidence>
<feature type="modified residue" description="4-aspartylphosphate" evidence="7">
    <location>
        <position position="54"/>
    </location>
</feature>
<gene>
    <name evidence="10" type="ORF">SAMN02745941_03940</name>
</gene>
<name>A0A1M6BTB9_9CLOT</name>
<dbReference type="InterPro" id="IPR001789">
    <property type="entry name" value="Sig_transdc_resp-reg_receiver"/>
</dbReference>
<dbReference type="InterPro" id="IPR058245">
    <property type="entry name" value="NreC/VraR/RcsB-like_REC"/>
</dbReference>
<dbReference type="GO" id="GO:0000160">
    <property type="term" value="P:phosphorelay signal transduction system"/>
    <property type="evidence" value="ECO:0007669"/>
    <property type="project" value="InterPro"/>
</dbReference>
<dbReference type="Proteomes" id="UP000184241">
    <property type="component" value="Unassembled WGS sequence"/>
</dbReference>
<dbReference type="PANTHER" id="PTHR43214">
    <property type="entry name" value="TWO-COMPONENT RESPONSE REGULATOR"/>
    <property type="match status" value="1"/>
</dbReference>
<dbReference type="PRINTS" id="PR00038">
    <property type="entry name" value="HTHLUXR"/>
</dbReference>
<keyword evidence="2 7" id="KW-0597">Phosphoprotein</keyword>
<dbReference type="InterPro" id="IPR039420">
    <property type="entry name" value="WalR-like"/>
</dbReference>
<evidence type="ECO:0000256" key="5">
    <source>
        <dbReference type="ARBA" id="ARBA00023163"/>
    </source>
</evidence>
<organism evidence="10 11">
    <name type="scientific">Clostridium intestinale DSM 6191</name>
    <dbReference type="NCBI Taxonomy" id="1121320"/>
    <lineage>
        <taxon>Bacteria</taxon>
        <taxon>Bacillati</taxon>
        <taxon>Bacillota</taxon>
        <taxon>Clostridia</taxon>
        <taxon>Eubacteriales</taxon>
        <taxon>Clostridiaceae</taxon>
        <taxon>Clostridium</taxon>
    </lineage>
</organism>
<dbReference type="SUPFAM" id="SSF52172">
    <property type="entry name" value="CheY-like"/>
    <property type="match status" value="1"/>
</dbReference>
<evidence type="ECO:0000256" key="4">
    <source>
        <dbReference type="ARBA" id="ARBA00023125"/>
    </source>
</evidence>
<dbReference type="Gene3D" id="3.40.50.2300">
    <property type="match status" value="1"/>
</dbReference>
<dbReference type="CDD" id="cd17535">
    <property type="entry name" value="REC_NarL-like"/>
    <property type="match status" value="1"/>
</dbReference>
<feature type="domain" description="HTH luxR-type" evidence="8">
    <location>
        <begin position="147"/>
        <end position="212"/>
    </location>
</feature>
<evidence type="ECO:0000256" key="1">
    <source>
        <dbReference type="ARBA" id="ARBA00018672"/>
    </source>
</evidence>
<keyword evidence="5" id="KW-0804">Transcription</keyword>
<dbReference type="AlphaFoldDB" id="A0A1M6BTB9"/>
<evidence type="ECO:0000256" key="7">
    <source>
        <dbReference type="PROSITE-ProRule" id="PRU00169"/>
    </source>
</evidence>
<dbReference type="RefSeq" id="WP_073022287.1">
    <property type="nucleotide sequence ID" value="NZ_FQXU01000015.1"/>
</dbReference>
<evidence type="ECO:0000313" key="11">
    <source>
        <dbReference type="Proteomes" id="UP000184241"/>
    </source>
</evidence>
<dbReference type="PROSITE" id="PS00622">
    <property type="entry name" value="HTH_LUXR_1"/>
    <property type="match status" value="1"/>
</dbReference>
<protein>
    <recommendedName>
        <fullName evidence="1">Stage 0 sporulation protein A homolog</fullName>
    </recommendedName>
</protein>
<evidence type="ECO:0000259" key="8">
    <source>
        <dbReference type="PROSITE" id="PS50043"/>
    </source>
</evidence>
<dbReference type="InterPro" id="IPR000792">
    <property type="entry name" value="Tscrpt_reg_LuxR_C"/>
</dbReference>
<reference evidence="10 11" key="1">
    <citation type="submission" date="2016-11" db="EMBL/GenBank/DDBJ databases">
        <authorList>
            <person name="Jaros S."/>
            <person name="Januszkiewicz K."/>
            <person name="Wedrychowicz H."/>
        </authorList>
    </citation>
    <scope>NUCLEOTIDE SEQUENCE [LARGE SCALE GENOMIC DNA]</scope>
    <source>
        <strain evidence="10 11">DSM 6191</strain>
    </source>
</reference>
<keyword evidence="4" id="KW-0238">DNA-binding</keyword>
<dbReference type="SMART" id="SM00421">
    <property type="entry name" value="HTH_LUXR"/>
    <property type="match status" value="1"/>
</dbReference>
<dbReference type="PROSITE" id="PS50110">
    <property type="entry name" value="RESPONSE_REGULATORY"/>
    <property type="match status" value="1"/>
</dbReference>
<dbReference type="PANTHER" id="PTHR43214:SF40">
    <property type="entry name" value="TRANSCRIPTIONAL REGULATORY PROTEIN LNRK"/>
    <property type="match status" value="1"/>
</dbReference>
<dbReference type="SUPFAM" id="SSF46894">
    <property type="entry name" value="C-terminal effector domain of the bipartite response regulators"/>
    <property type="match status" value="1"/>
</dbReference>
<dbReference type="GO" id="GO:0003677">
    <property type="term" value="F:DNA binding"/>
    <property type="evidence" value="ECO:0007669"/>
    <property type="project" value="UniProtKB-KW"/>
</dbReference>
<dbReference type="CDD" id="cd06170">
    <property type="entry name" value="LuxR_C_like"/>
    <property type="match status" value="1"/>
</dbReference>
<dbReference type="Pfam" id="PF00196">
    <property type="entry name" value="GerE"/>
    <property type="match status" value="1"/>
</dbReference>
<comment type="function">
    <text evidence="6">May play the central regulatory role in sporulation. It may be an element of the effector pathway responsible for the activation of sporulation genes in response to nutritional stress. Spo0A may act in concert with spo0H (a sigma factor) to control the expression of some genes that are critical to the sporulation process.</text>
</comment>
<dbReference type="GO" id="GO:0006355">
    <property type="term" value="P:regulation of DNA-templated transcription"/>
    <property type="evidence" value="ECO:0007669"/>
    <property type="project" value="InterPro"/>
</dbReference>
<sequence length="213" mass="23852">MIRVVIVDDQRLMRDGLKTILELQDNIEVIGTASDGREVIDICRTCTPDVILMDIRMPGMNGVEATNIIKNSYPEIKILVLTTFDDEEYIVDALNYGASGYMLKDIDGDALIKAIEDAYDNKYILPSSIASKLVNKLISNNISDKKEENLKGLFTDRELEVAKMLSQGFTNKQIASSLFISEGTVKNNVSNIYSKIQIFDRTSAALYLKEILK</sequence>
<evidence type="ECO:0000256" key="6">
    <source>
        <dbReference type="ARBA" id="ARBA00024867"/>
    </source>
</evidence>
<dbReference type="SMART" id="SM00448">
    <property type="entry name" value="REC"/>
    <property type="match status" value="1"/>
</dbReference>
<feature type="domain" description="Response regulatory" evidence="9">
    <location>
        <begin position="3"/>
        <end position="119"/>
    </location>
</feature>
<evidence type="ECO:0000259" key="9">
    <source>
        <dbReference type="PROSITE" id="PS50110"/>
    </source>
</evidence>
<evidence type="ECO:0000256" key="2">
    <source>
        <dbReference type="ARBA" id="ARBA00022553"/>
    </source>
</evidence>
<dbReference type="InterPro" id="IPR011006">
    <property type="entry name" value="CheY-like_superfamily"/>
</dbReference>